<gene>
    <name evidence="8" type="ORF">PCANC_16977</name>
    <name evidence="9" type="ORF">PCASD_16439</name>
</gene>
<keyword evidence="10" id="KW-1185">Reference proteome</keyword>
<evidence type="ECO:0008006" key="12">
    <source>
        <dbReference type="Google" id="ProtNLM"/>
    </source>
</evidence>
<dbReference type="InterPro" id="IPR020784">
    <property type="entry name" value="Ribosomal_uL11_N"/>
</dbReference>
<evidence type="ECO:0000256" key="2">
    <source>
        <dbReference type="ARBA" id="ARBA00022980"/>
    </source>
</evidence>
<dbReference type="EMBL" id="PGCI01000245">
    <property type="protein sequence ID" value="PLW32340.1"/>
    <property type="molecule type" value="Genomic_DNA"/>
</dbReference>
<dbReference type="SMART" id="SM00649">
    <property type="entry name" value="RL11"/>
    <property type="match status" value="1"/>
</dbReference>
<evidence type="ECO:0000256" key="4">
    <source>
        <dbReference type="RuleBase" id="RU003978"/>
    </source>
</evidence>
<reference evidence="10 11" key="1">
    <citation type="submission" date="2017-11" db="EMBL/GenBank/DDBJ databases">
        <title>De novo assembly and phasing of dikaryotic genomes from two isolates of Puccinia coronata f. sp. avenae, the causal agent of oat crown rust.</title>
        <authorList>
            <person name="Miller M.E."/>
            <person name="Zhang Y."/>
            <person name="Omidvar V."/>
            <person name="Sperschneider J."/>
            <person name="Schwessinger B."/>
            <person name="Raley C."/>
            <person name="Palmer J.M."/>
            <person name="Garnica D."/>
            <person name="Upadhyaya N."/>
            <person name="Rathjen J."/>
            <person name="Taylor J.M."/>
            <person name="Park R.F."/>
            <person name="Dodds P.N."/>
            <person name="Hirsch C.D."/>
            <person name="Kianian S.F."/>
            <person name="Figueroa M."/>
        </authorList>
    </citation>
    <scope>NUCLEOTIDE SEQUENCE [LARGE SCALE GENOMIC DNA]</scope>
    <source>
        <strain evidence="8">12NC29</strain>
        <strain evidence="9">12SD80</strain>
    </source>
</reference>
<evidence type="ECO:0000256" key="3">
    <source>
        <dbReference type="ARBA" id="ARBA00023274"/>
    </source>
</evidence>
<dbReference type="EMBL" id="PGCJ01000971">
    <property type="protein sequence ID" value="PLW12776.1"/>
    <property type="molecule type" value="Genomic_DNA"/>
</dbReference>
<dbReference type="InterPro" id="IPR000911">
    <property type="entry name" value="Ribosomal_uL11"/>
</dbReference>
<protein>
    <recommendedName>
        <fullName evidence="12">Ribosomal protein L11 N-terminal domain-containing protein</fullName>
    </recommendedName>
</protein>
<dbReference type="PANTHER" id="PTHR11661">
    <property type="entry name" value="60S RIBOSOMAL PROTEIN L12"/>
    <property type="match status" value="1"/>
</dbReference>
<dbReference type="CDD" id="cd00349">
    <property type="entry name" value="Ribosomal_L11"/>
    <property type="match status" value="1"/>
</dbReference>
<evidence type="ECO:0000256" key="5">
    <source>
        <dbReference type="SAM" id="MobiDB-lite"/>
    </source>
</evidence>
<name>A0A2N5SHR7_9BASI</name>
<dbReference type="OrthoDB" id="2496019at2759"/>
<evidence type="ECO:0000259" key="6">
    <source>
        <dbReference type="Pfam" id="PF00298"/>
    </source>
</evidence>
<evidence type="ECO:0000313" key="11">
    <source>
        <dbReference type="Proteomes" id="UP000235392"/>
    </source>
</evidence>
<dbReference type="Proteomes" id="UP000235388">
    <property type="component" value="Unassembled WGS sequence"/>
</dbReference>
<dbReference type="SUPFAM" id="SSF54747">
    <property type="entry name" value="Ribosomal L11/L12e N-terminal domain"/>
    <property type="match status" value="1"/>
</dbReference>
<dbReference type="Proteomes" id="UP000235392">
    <property type="component" value="Unassembled WGS sequence"/>
</dbReference>
<dbReference type="AlphaFoldDB" id="A0A2N5SHR7"/>
<dbReference type="Pfam" id="PF03946">
    <property type="entry name" value="Ribosomal_L11_N"/>
    <property type="match status" value="1"/>
</dbReference>
<dbReference type="GO" id="GO:0003735">
    <property type="term" value="F:structural constituent of ribosome"/>
    <property type="evidence" value="ECO:0007669"/>
    <property type="project" value="InterPro"/>
</dbReference>
<dbReference type="GO" id="GO:0006412">
    <property type="term" value="P:translation"/>
    <property type="evidence" value="ECO:0007669"/>
    <property type="project" value="InterPro"/>
</dbReference>
<dbReference type="HAMAP" id="MF_00736">
    <property type="entry name" value="Ribosomal_uL11"/>
    <property type="match status" value="1"/>
</dbReference>
<organism evidence="8 10">
    <name type="scientific">Puccinia coronata f. sp. avenae</name>
    <dbReference type="NCBI Taxonomy" id="200324"/>
    <lineage>
        <taxon>Eukaryota</taxon>
        <taxon>Fungi</taxon>
        <taxon>Dikarya</taxon>
        <taxon>Basidiomycota</taxon>
        <taxon>Pucciniomycotina</taxon>
        <taxon>Pucciniomycetes</taxon>
        <taxon>Pucciniales</taxon>
        <taxon>Pucciniaceae</taxon>
        <taxon>Puccinia</taxon>
    </lineage>
</organism>
<comment type="similarity">
    <text evidence="1 4">Belongs to the universal ribosomal protein uL11 family.</text>
</comment>
<dbReference type="GO" id="GO:0005762">
    <property type="term" value="C:mitochondrial large ribosomal subunit"/>
    <property type="evidence" value="ECO:0007669"/>
    <property type="project" value="TreeGrafter"/>
</dbReference>
<accession>A0A2N5SHR7</accession>
<feature type="domain" description="Large ribosomal subunit protein uL11 N-terminal" evidence="7">
    <location>
        <begin position="9"/>
        <end position="68"/>
    </location>
</feature>
<dbReference type="GO" id="GO:0070180">
    <property type="term" value="F:large ribosomal subunit rRNA binding"/>
    <property type="evidence" value="ECO:0007669"/>
    <property type="project" value="TreeGrafter"/>
</dbReference>
<comment type="caution">
    <text evidence="8">The sequence shown here is derived from an EMBL/GenBank/DDBJ whole genome shotgun (WGS) entry which is preliminary data.</text>
</comment>
<dbReference type="PANTHER" id="PTHR11661:SF1">
    <property type="entry name" value="LARGE RIBOSOMAL SUBUNIT PROTEIN UL11M"/>
    <property type="match status" value="1"/>
</dbReference>
<dbReference type="STRING" id="200324.A0A2N5SHR7"/>
<evidence type="ECO:0000313" key="9">
    <source>
        <dbReference type="EMBL" id="PLW32340.1"/>
    </source>
</evidence>
<keyword evidence="2 4" id="KW-0689">Ribosomal protein</keyword>
<dbReference type="InterPro" id="IPR036769">
    <property type="entry name" value="Ribosomal_uL11_C_sf"/>
</dbReference>
<keyword evidence="3 4" id="KW-0687">Ribonucleoprotein</keyword>
<dbReference type="Gene3D" id="1.10.10.250">
    <property type="entry name" value="Ribosomal protein L11, C-terminal domain"/>
    <property type="match status" value="1"/>
</dbReference>
<proteinExistence type="inferred from homology"/>
<dbReference type="SUPFAM" id="SSF46906">
    <property type="entry name" value="Ribosomal protein L11, C-terminal domain"/>
    <property type="match status" value="1"/>
</dbReference>
<sequence>MAAPTSNLVRLIVEAGKASPSPPVGPALGSRGIKAMDFCKLFNAQTSHIEPTIPIRVNMTINAKDKSYKFKLNSPPTTYFIKKHLSTSSASSSSASASSSSSSSAKKSSSDSNKAHSFIGTQLSLKFIYHLALIKKSVDHEDLNHIPLESLTRSIAAQVQNMGIKLVP</sequence>
<feature type="domain" description="Large ribosomal subunit protein uL11 C-terminal" evidence="6">
    <location>
        <begin position="74"/>
        <end position="165"/>
    </location>
</feature>
<evidence type="ECO:0000313" key="10">
    <source>
        <dbReference type="Proteomes" id="UP000235388"/>
    </source>
</evidence>
<evidence type="ECO:0000256" key="1">
    <source>
        <dbReference type="ARBA" id="ARBA00010537"/>
    </source>
</evidence>
<evidence type="ECO:0000313" key="8">
    <source>
        <dbReference type="EMBL" id="PLW12776.1"/>
    </source>
</evidence>
<dbReference type="InterPro" id="IPR020783">
    <property type="entry name" value="Ribosomal_uL11_C"/>
</dbReference>
<feature type="region of interest" description="Disordered" evidence="5">
    <location>
        <begin position="87"/>
        <end position="113"/>
    </location>
</feature>
<dbReference type="Pfam" id="PF00298">
    <property type="entry name" value="Ribosomal_L11"/>
    <property type="match status" value="1"/>
</dbReference>
<dbReference type="Gene3D" id="3.30.1550.10">
    <property type="entry name" value="Ribosomal protein L11/L12, N-terminal domain"/>
    <property type="match status" value="1"/>
</dbReference>
<evidence type="ECO:0000259" key="7">
    <source>
        <dbReference type="Pfam" id="PF03946"/>
    </source>
</evidence>
<dbReference type="InterPro" id="IPR036796">
    <property type="entry name" value="Ribosomal_uL11_N_sf"/>
</dbReference>